<dbReference type="Pfam" id="PF18758">
    <property type="entry name" value="KDZ"/>
    <property type="match status" value="1"/>
</dbReference>
<evidence type="ECO:0000313" key="3">
    <source>
        <dbReference type="EMBL" id="KIY63263.1"/>
    </source>
</evidence>
<feature type="region of interest" description="Disordered" evidence="1">
    <location>
        <begin position="789"/>
        <end position="821"/>
    </location>
</feature>
<feature type="domain" description="CxC2-like cysteine cluster KDZ transposase-associated" evidence="2">
    <location>
        <begin position="48"/>
        <end position="150"/>
    </location>
</feature>
<feature type="non-terminal residue" evidence="3">
    <location>
        <position position="1"/>
    </location>
</feature>
<dbReference type="Pfam" id="PF18803">
    <property type="entry name" value="CxC2"/>
    <property type="match status" value="1"/>
</dbReference>
<gene>
    <name evidence="3" type="ORF">CYLTODRAFT_323455</name>
</gene>
<feature type="non-terminal residue" evidence="3">
    <location>
        <position position="921"/>
    </location>
</feature>
<keyword evidence="4" id="KW-1185">Reference proteome</keyword>
<dbReference type="InterPro" id="IPR040521">
    <property type="entry name" value="KDZ"/>
</dbReference>
<dbReference type="Proteomes" id="UP000054007">
    <property type="component" value="Unassembled WGS sequence"/>
</dbReference>
<accession>A0A0D7AY33</accession>
<proteinExistence type="predicted"/>
<dbReference type="OrthoDB" id="2804062at2759"/>
<dbReference type="EMBL" id="KN880708">
    <property type="protein sequence ID" value="KIY63263.1"/>
    <property type="molecule type" value="Genomic_DNA"/>
</dbReference>
<dbReference type="InterPro" id="IPR041457">
    <property type="entry name" value="CxC2_KDZ-assoc"/>
</dbReference>
<reference evidence="3 4" key="1">
    <citation type="journal article" date="2015" name="Fungal Genet. Biol.">
        <title>Evolution of novel wood decay mechanisms in Agaricales revealed by the genome sequences of Fistulina hepatica and Cylindrobasidium torrendii.</title>
        <authorList>
            <person name="Floudas D."/>
            <person name="Held B.W."/>
            <person name="Riley R."/>
            <person name="Nagy L.G."/>
            <person name="Koehler G."/>
            <person name="Ransdell A.S."/>
            <person name="Younus H."/>
            <person name="Chow J."/>
            <person name="Chiniquy J."/>
            <person name="Lipzen A."/>
            <person name="Tritt A."/>
            <person name="Sun H."/>
            <person name="Haridas S."/>
            <person name="LaButti K."/>
            <person name="Ohm R.A."/>
            <person name="Kues U."/>
            <person name="Blanchette R.A."/>
            <person name="Grigoriev I.V."/>
            <person name="Minto R.E."/>
            <person name="Hibbett D.S."/>
        </authorList>
    </citation>
    <scope>NUCLEOTIDE SEQUENCE [LARGE SCALE GENOMIC DNA]</scope>
    <source>
        <strain evidence="3 4">FP15055 ss-10</strain>
    </source>
</reference>
<protein>
    <recommendedName>
        <fullName evidence="2">CxC2-like cysteine cluster KDZ transposase-associated domain-containing protein</fullName>
    </recommendedName>
</protein>
<evidence type="ECO:0000259" key="2">
    <source>
        <dbReference type="Pfam" id="PF18803"/>
    </source>
</evidence>
<organism evidence="3 4">
    <name type="scientific">Cylindrobasidium torrendii FP15055 ss-10</name>
    <dbReference type="NCBI Taxonomy" id="1314674"/>
    <lineage>
        <taxon>Eukaryota</taxon>
        <taxon>Fungi</taxon>
        <taxon>Dikarya</taxon>
        <taxon>Basidiomycota</taxon>
        <taxon>Agaricomycotina</taxon>
        <taxon>Agaricomycetes</taxon>
        <taxon>Agaricomycetidae</taxon>
        <taxon>Agaricales</taxon>
        <taxon>Marasmiineae</taxon>
        <taxon>Physalacriaceae</taxon>
        <taxon>Cylindrobasidium</taxon>
    </lineage>
</organism>
<dbReference type="AlphaFoldDB" id="A0A0D7AY33"/>
<name>A0A0D7AY33_9AGAR</name>
<evidence type="ECO:0000256" key="1">
    <source>
        <dbReference type="SAM" id="MobiDB-lite"/>
    </source>
</evidence>
<sequence>STSTTLYRCDTCGTFVECRECCLKRHEQSPLHTIAEWTGKSWRQTSLFDLGLEIHVLHAGRVCPRQAGYTNMTVLHTNGIHRVRVGWCGCPRARGGTQWQQCMRSGWYPSSWSTPETATTFRCLRRFRLLNVIGNINVRDYVTTLERTTNPWAVAWLPDRYKNFGYMTRQFFFLLRLKRSGVVHIPRPIASAERGSVAVKCWACPRPGFNLPDGWEKVQDNVRFKYNLYLGLDANFRLENKLRRKADNKDYSVLGDGLGVFAPLYGMDGYEEHIKKYVSEQDVSECASFAALMQRDTRFSRGLRATGVGACSCTRHESVRQNGVADLLKGERYSSMDYIWWCAILNERVVKIMASYDVGCQWKIHLLERLEEMPDFLRTDKEKRPEIVVSLPVWHGRGHKGGCEPAETLRHKEGGAMVDGEGVERVWAVTNQKAYATREMQADTLHAALEDHFDRHNFDMNLRLVVLLEKKLVVAQEERDKQNMSFKDVSEGVAPEVRNEWLEDIRAWHALEHVPRQDKGMANPYESPWLDEDLSEKDIRQEMERMDKEERDSISQDANTKRVTTTASFLKLMLQIENTQIRSMAAAKGQAVNKDVETKISDARKSIASRLPYARRLQAKFMPLTIDLMEEEERKAAAEARGKPRLPTSEEHIKLWLPSDVPFSARLSLPTLLFVTEAGQRRLDCSTELDTIRQLLYSQGHLISFRDRFITGQAKGTRSRTLIQDVTDRLNAAVLRYNTSCTALVTLTDQKSAWPYRILTKENLRTKEMIDYKGKAADRLNKVVNSRIRKRVRGNNTGGNEEGEDEDDKDSAAAVGSTEVVGEGRESRRVMNWIWTAKGAPDSDEDTFLYDAIRVEWCKAYARKQRWAEEVTILKEEQRRVVASINAEKHEWEVRESKTTGGRAAYARKQVLAREALAAQF</sequence>
<evidence type="ECO:0000313" key="4">
    <source>
        <dbReference type="Proteomes" id="UP000054007"/>
    </source>
</evidence>